<evidence type="ECO:0000313" key="3">
    <source>
        <dbReference type="Proteomes" id="UP001302949"/>
    </source>
</evidence>
<proteinExistence type="predicted"/>
<organism evidence="2 3">
    <name type="scientific">Arcicella rigui</name>
    <dbReference type="NCBI Taxonomy" id="797020"/>
    <lineage>
        <taxon>Bacteria</taxon>
        <taxon>Pseudomonadati</taxon>
        <taxon>Bacteroidota</taxon>
        <taxon>Cytophagia</taxon>
        <taxon>Cytophagales</taxon>
        <taxon>Flectobacillaceae</taxon>
        <taxon>Arcicella</taxon>
    </lineage>
</organism>
<feature type="chain" id="PRO_5046236875" description="Outer membrane protein beta-barrel domain-containing protein" evidence="1">
    <location>
        <begin position="24"/>
        <end position="176"/>
    </location>
</feature>
<gene>
    <name evidence="2" type="ORF">VB248_07050</name>
</gene>
<dbReference type="Proteomes" id="UP001302949">
    <property type="component" value="Unassembled WGS sequence"/>
</dbReference>
<reference evidence="2 3" key="1">
    <citation type="submission" date="2023-12" db="EMBL/GenBank/DDBJ databases">
        <title>Novel species of the genus Arcicella isolated from rivers.</title>
        <authorList>
            <person name="Lu H."/>
        </authorList>
    </citation>
    <scope>NUCLEOTIDE SEQUENCE [LARGE SCALE GENOMIC DNA]</scope>
    <source>
        <strain evidence="2 3">KCTC 23307</strain>
    </source>
</reference>
<evidence type="ECO:0008006" key="4">
    <source>
        <dbReference type="Google" id="ProtNLM"/>
    </source>
</evidence>
<dbReference type="EMBL" id="JAYFUM010000007">
    <property type="protein sequence ID" value="MEA5138882.1"/>
    <property type="molecule type" value="Genomic_DNA"/>
</dbReference>
<protein>
    <recommendedName>
        <fullName evidence="4">Outer membrane protein beta-barrel domain-containing protein</fullName>
    </recommendedName>
</protein>
<keyword evidence="3" id="KW-1185">Reference proteome</keyword>
<evidence type="ECO:0000256" key="1">
    <source>
        <dbReference type="SAM" id="SignalP"/>
    </source>
</evidence>
<keyword evidence="1" id="KW-0732">Signal</keyword>
<comment type="caution">
    <text evidence="2">The sequence shown here is derived from an EMBL/GenBank/DDBJ whole genome shotgun (WGS) entry which is preliminary data.</text>
</comment>
<sequence>MKKKVMYSIIVTLLLFTSLNSFSQAYKKGFKQFNAGVGLLFVGAYASAEFGVDNNIGVGPIVGYTYYNTGLLSGYYGDYGYGQYRVGARGAYHLGETFKIKDDKIDPYIALSIGVVVDRTDINFNANTLEIEYNKRVLPFFNPRFGAAMELTQNLKAYVELGYGGSWMQGGIAFKF</sequence>
<accession>A0ABU5Q8H9</accession>
<dbReference type="RefSeq" id="WP_323296044.1">
    <property type="nucleotide sequence ID" value="NZ_JAYFUM010000007.1"/>
</dbReference>
<feature type="signal peptide" evidence="1">
    <location>
        <begin position="1"/>
        <end position="23"/>
    </location>
</feature>
<evidence type="ECO:0000313" key="2">
    <source>
        <dbReference type="EMBL" id="MEA5138882.1"/>
    </source>
</evidence>
<name>A0ABU5Q8H9_9BACT</name>